<dbReference type="Proteomes" id="UP000631521">
    <property type="component" value="Chromosome"/>
</dbReference>
<proteinExistence type="predicted"/>
<evidence type="ECO:0008006" key="3">
    <source>
        <dbReference type="Google" id="ProtNLM"/>
    </source>
</evidence>
<accession>A0A9E6TJ17</accession>
<protein>
    <recommendedName>
        <fullName evidence="3">Ig-like domain repeat protein</fullName>
    </recommendedName>
</protein>
<keyword evidence="2" id="KW-1185">Reference proteome</keyword>
<organism evidence="1 2">
    <name type="scientific">Pseudomonas hamedanensis</name>
    <dbReference type="NCBI Taxonomy" id="2745504"/>
    <lineage>
        <taxon>Bacteria</taxon>
        <taxon>Pseudomonadati</taxon>
        <taxon>Pseudomonadota</taxon>
        <taxon>Gammaproteobacteria</taxon>
        <taxon>Pseudomonadales</taxon>
        <taxon>Pseudomonadaceae</taxon>
        <taxon>Pseudomonas</taxon>
    </lineage>
</organism>
<gene>
    <name evidence="1" type="ORF">HU739_009835</name>
</gene>
<dbReference type="KEGG" id="phv:HU739_009835"/>
<dbReference type="EMBL" id="CP077091">
    <property type="protein sequence ID" value="QXI19268.1"/>
    <property type="molecule type" value="Genomic_DNA"/>
</dbReference>
<dbReference type="AlphaFoldDB" id="A0A9E6TJ17"/>
<dbReference type="RefSeq" id="WP_217844311.1">
    <property type="nucleotide sequence ID" value="NZ_CP077091.1"/>
</dbReference>
<evidence type="ECO:0000313" key="1">
    <source>
        <dbReference type="EMBL" id="QXI19268.1"/>
    </source>
</evidence>
<reference evidence="1 2" key="1">
    <citation type="journal article" date="2020" name="Microorganisms">
        <title>Reliable Identification of Environmental Pseudomonas Isolates Using the rpoD Gene.</title>
        <authorList>
            <consortium name="The Broad Institute Genome Sequencing Platform"/>
            <person name="Girard L."/>
            <person name="Lood C."/>
            <person name="Rokni-Zadeh H."/>
            <person name="van Noort V."/>
            <person name="Lavigne R."/>
            <person name="De Mot R."/>
        </authorList>
    </citation>
    <scope>NUCLEOTIDE SEQUENCE [LARGE SCALE GENOMIC DNA]</scope>
    <source>
        <strain evidence="1 2">SWRI65</strain>
    </source>
</reference>
<sequence length="846" mass="91585">MSSPSKPLVLAELVIPGRTGPVSIDPVKIWGINIAAALGNFPLNGLLCQAGPWGNMAVGDKLTIFWGTGQNVWVETVGQTEVNTQLSMFVPSRHMIDGLFAVSYTVKPLGGTDQPSEVMQVQVKLTRPGGHDDNDDSGHSKLIMTIPKEIADGGIDKENVAEGVPITIGNNDGTPPYPFAAAGDVIRISWGGVFVFSEPLTPEQAEGKAPNIVTITEAVIREAGDADSPGVAVVFEVFDCVFNRSEDWSPEQRVPVAVDATRLVAPLLRETLNNVLDVDKLGDADGTVQIIATDTSKFKVGDIVFIRIKGTPVEGPPIDWEPSEGVKLTSLPSIIETKAPNAVLRQLAKSQITLSYRLEKADASTDLRSKSQFIRAIGEIQRLAAPIMLDENSGALDPTLLQISLEIPFDKSFVEGQVLKIVMLGTTPGLKPYLPDLPTRPITHNDIVEAKPLQHKIDGEHLTPVNGGTAEFYYQQLIAAAVLATLDPFEATRAVRESIHTEILRVGEPRLELPEPVVAGVVDGVLPADTAGTTSTVQHIETVAGDEVFMFWIGSITGEYTDSIKLNEFTAGKEVPFNIEAKLIKDNEGGTVIARYEIKRTAGGTSYAEPLEFSVGMALDLTSVKDSKDVEIPNAGSTTYYSVTLTGTAEKGQRVQVLDGDTPKGEPTVDTATGIWVLPVYALSPGHHSFTAKALYGAGHTSQPPRTITVVDYTSFDGGDWNGWRPVRTQLVNEGGNYFVRLIPNKDSWFDGIIKDYSYLVNGSRYKISFKFRSSHAGHNILIYAGSKFEPIEIRQPTIGWESHSVSVTCSAWGANPPYHFRFAFTPGVVEGASYDLDDIKIERLE</sequence>
<name>A0A9E6TJ17_9PSED</name>
<evidence type="ECO:0000313" key="2">
    <source>
        <dbReference type="Proteomes" id="UP000631521"/>
    </source>
</evidence>
<reference evidence="1 2" key="2">
    <citation type="journal article" date="2021" name="Microorganisms">
        <title>The Ever-Expanding Pseudomonas Genus: Description of 43 New Species and Partition of the Pseudomonas putida Group.</title>
        <authorList>
            <person name="Girard L."/>
            <person name="Lood C."/>
            <person name="Hofte M."/>
            <person name="Vandamme P."/>
            <person name="Rokni-Zadeh H."/>
            <person name="van Noort V."/>
            <person name="Lavigne R."/>
            <person name="De Mot R."/>
        </authorList>
    </citation>
    <scope>NUCLEOTIDE SEQUENCE [LARGE SCALE GENOMIC DNA]</scope>
    <source>
        <strain evidence="1 2">SWRI65</strain>
    </source>
</reference>